<dbReference type="HOGENOM" id="CLU_3279592_0_0_1"/>
<accession>H0ENW9</accession>
<proteinExistence type="predicted"/>
<protein>
    <submittedName>
        <fullName evidence="1">Uncharacterized protein</fullName>
    </submittedName>
</protein>
<evidence type="ECO:0000313" key="2">
    <source>
        <dbReference type="Proteomes" id="UP000005446"/>
    </source>
</evidence>
<dbReference type="InParanoid" id="H0ENW9"/>
<dbReference type="EMBL" id="AGUE01000106">
    <property type="protein sequence ID" value="EHK99837.1"/>
    <property type="molecule type" value="Genomic_DNA"/>
</dbReference>
<evidence type="ECO:0000313" key="1">
    <source>
        <dbReference type="EMBL" id="EHK99837.1"/>
    </source>
</evidence>
<reference evidence="1 2" key="1">
    <citation type="journal article" date="2012" name="Eukaryot. Cell">
        <title>Genome sequence of the fungus Glarea lozoyensis: the first genome sequence of a species from the Helotiaceae family.</title>
        <authorList>
            <person name="Youssar L."/>
            <person name="Gruening B.A."/>
            <person name="Erxleben A."/>
            <person name="Guenther S."/>
            <person name="Huettel W."/>
        </authorList>
    </citation>
    <scope>NUCLEOTIDE SEQUENCE [LARGE SCALE GENOMIC DNA]</scope>
    <source>
        <strain evidence="2">ATCC 74030 / MF5533</strain>
    </source>
</reference>
<dbReference type="AlphaFoldDB" id="H0ENW9"/>
<organism evidence="1 2">
    <name type="scientific">Glarea lozoyensis (strain ATCC 74030 / MF5533)</name>
    <dbReference type="NCBI Taxonomy" id="1104152"/>
    <lineage>
        <taxon>Eukaryota</taxon>
        <taxon>Fungi</taxon>
        <taxon>Dikarya</taxon>
        <taxon>Ascomycota</taxon>
        <taxon>Pezizomycotina</taxon>
        <taxon>Leotiomycetes</taxon>
        <taxon>Helotiales</taxon>
        <taxon>Helotiaceae</taxon>
        <taxon>Glarea</taxon>
    </lineage>
</organism>
<keyword evidence="2" id="KW-1185">Reference proteome</keyword>
<comment type="caution">
    <text evidence="1">The sequence shown here is derived from an EMBL/GenBank/DDBJ whole genome shotgun (WGS) entry which is preliminary data.</text>
</comment>
<gene>
    <name evidence="1" type="ORF">M7I_4332</name>
</gene>
<sequence length="41" mass="4766">MDRDVKLKKKKDLTRGAYVECQKISHSVVTFARILTASQWN</sequence>
<dbReference type="Proteomes" id="UP000005446">
    <property type="component" value="Unassembled WGS sequence"/>
</dbReference>
<name>H0ENW9_GLAL7</name>